<dbReference type="GO" id="GO:0004497">
    <property type="term" value="F:monooxygenase activity"/>
    <property type="evidence" value="ECO:0007669"/>
    <property type="project" value="UniProtKB-KW"/>
</dbReference>
<keyword evidence="3" id="KW-1185">Reference proteome</keyword>
<dbReference type="Pfam" id="PF03992">
    <property type="entry name" value="ABM"/>
    <property type="match status" value="1"/>
</dbReference>
<feature type="domain" description="ABM" evidence="1">
    <location>
        <begin position="25"/>
        <end position="84"/>
    </location>
</feature>
<evidence type="ECO:0000259" key="1">
    <source>
        <dbReference type="Pfam" id="PF03992"/>
    </source>
</evidence>
<evidence type="ECO:0000313" key="2">
    <source>
        <dbReference type="EMBL" id="MBB5221982.1"/>
    </source>
</evidence>
<dbReference type="Gene3D" id="3.30.70.100">
    <property type="match status" value="1"/>
</dbReference>
<name>A0A840SRY5_9RHOB</name>
<keyword evidence="2" id="KW-0560">Oxidoreductase</keyword>
<dbReference type="InterPro" id="IPR011008">
    <property type="entry name" value="Dimeric_a/b-barrel"/>
</dbReference>
<reference evidence="2 3" key="1">
    <citation type="submission" date="2020-08" db="EMBL/GenBank/DDBJ databases">
        <title>Genomic Encyclopedia of Type Strains, Phase IV (KMG-IV): sequencing the most valuable type-strain genomes for metagenomic binning, comparative biology and taxonomic classification.</title>
        <authorList>
            <person name="Goeker M."/>
        </authorList>
    </citation>
    <scope>NUCLEOTIDE SEQUENCE [LARGE SCALE GENOMIC DNA]</scope>
    <source>
        <strain evidence="2 3">DSM 101730</strain>
    </source>
</reference>
<protein>
    <submittedName>
        <fullName evidence="2">Quinol monooxygenase YgiN</fullName>
    </submittedName>
</protein>
<sequence>MSGETDGRIGGVRLSGRLICTSQAEADAVREHLPEHIRLTRSEPGCVSFDVTRTDDPLVWRVEESFRDKAAFEFHQQRTRSSAWWEATAGIARDFRVTGLA</sequence>
<dbReference type="AlphaFoldDB" id="A0A840SRY5"/>
<dbReference type="SUPFAM" id="SSF54909">
    <property type="entry name" value="Dimeric alpha+beta barrel"/>
    <property type="match status" value="1"/>
</dbReference>
<dbReference type="InterPro" id="IPR007138">
    <property type="entry name" value="ABM_dom"/>
</dbReference>
<dbReference type="Proteomes" id="UP000549457">
    <property type="component" value="Unassembled WGS sequence"/>
</dbReference>
<organism evidence="2 3">
    <name type="scientific">Amaricoccus macauensis</name>
    <dbReference type="NCBI Taxonomy" id="57001"/>
    <lineage>
        <taxon>Bacteria</taxon>
        <taxon>Pseudomonadati</taxon>
        <taxon>Pseudomonadota</taxon>
        <taxon>Alphaproteobacteria</taxon>
        <taxon>Rhodobacterales</taxon>
        <taxon>Paracoccaceae</taxon>
        <taxon>Amaricoccus</taxon>
    </lineage>
</organism>
<comment type="caution">
    <text evidence="2">The sequence shown here is derived from an EMBL/GenBank/DDBJ whole genome shotgun (WGS) entry which is preliminary data.</text>
</comment>
<dbReference type="EMBL" id="JACHFM010000002">
    <property type="protein sequence ID" value="MBB5221982.1"/>
    <property type="molecule type" value="Genomic_DNA"/>
</dbReference>
<gene>
    <name evidence="2" type="ORF">HNP73_001918</name>
</gene>
<keyword evidence="2" id="KW-0503">Monooxygenase</keyword>
<proteinExistence type="predicted"/>
<accession>A0A840SRY5</accession>
<dbReference type="RefSeq" id="WP_184148417.1">
    <property type="nucleotide sequence ID" value="NZ_JACHFM010000002.1"/>
</dbReference>
<evidence type="ECO:0000313" key="3">
    <source>
        <dbReference type="Proteomes" id="UP000549457"/>
    </source>
</evidence>